<feature type="active site" description="O-isoaspartyl threonine intermediate" evidence="3">
    <location>
        <position position="72"/>
    </location>
</feature>
<feature type="active site" evidence="6">
    <location>
        <position position="151"/>
    </location>
</feature>
<evidence type="ECO:0000256" key="5">
    <source>
        <dbReference type="PROSITE-ProRule" id="PRU10099"/>
    </source>
</evidence>
<dbReference type="PANTHER" id="PTHR11707:SF28">
    <property type="entry name" value="60 KDA LYSOPHOSPHOLIPASE"/>
    <property type="match status" value="1"/>
</dbReference>
<dbReference type="Gene3D" id="3.40.50.40">
    <property type="match status" value="1"/>
</dbReference>
<dbReference type="PRINTS" id="PR00139">
    <property type="entry name" value="ASNGLNASE"/>
</dbReference>
<dbReference type="PANTHER" id="PTHR11707">
    <property type="entry name" value="L-ASPARAGINASE"/>
    <property type="match status" value="1"/>
</dbReference>
<accession>A0A2Z5ZEB4</accession>
<dbReference type="PROSITE" id="PS51732">
    <property type="entry name" value="ASN_GLN_ASE_3"/>
    <property type="match status" value="1"/>
</dbReference>
<comment type="similarity">
    <text evidence="1 7">Belongs to the asparaginase 1 family.</text>
</comment>
<dbReference type="InterPro" id="IPR027474">
    <property type="entry name" value="L-asparaginase_N"/>
</dbReference>
<dbReference type="InterPro" id="IPR027473">
    <property type="entry name" value="L-asparaginase_C"/>
</dbReference>
<reference evidence="10 11" key="1">
    <citation type="submission" date="2018-02" db="EMBL/GenBank/DDBJ databases">
        <title>Acetobacter orientalis genome.</title>
        <authorList>
            <person name="Nakashima N."/>
            <person name="Tamura T."/>
        </authorList>
    </citation>
    <scope>NUCLEOTIDE SEQUENCE [LARGE SCALE GENOMIC DNA]</scope>
    <source>
        <strain evidence="10 11">FAN1</strain>
    </source>
</reference>
<feature type="binding site" evidence="4">
    <location>
        <begin position="151"/>
        <end position="152"/>
    </location>
    <ligand>
        <name>substrate</name>
    </ligand>
</feature>
<dbReference type="PIRSF" id="PIRSF500176">
    <property type="entry name" value="L_ASNase"/>
    <property type="match status" value="1"/>
</dbReference>
<sequence length="390" mass="40970">MQFKAKVVPFTSANLHRSVKRHALLGAALATLCLVSGFVAPVFAHSTKPEVSMPQTAPHHLPHVLVLATGGTIAGKADQRSAIGYDAGGVGGKQLIDGVPGIEQLADITVEQVANIGSQNMNDAVWFALAHRIQHAFETHEADAVVVTHGTDTMEETAFFLQNVIKSKLPVVLTGAMRPSTAISADGPANMYEAVKVATSEQAQGRGVMVVLNDTIHAARWVSKTSTTDLQTFVSVNAGPIGYVDPASVRFLAPAPQASGPVFDLTRLHDNLPRVEIIYGHSNMDARQIDNAVRDGAKGIVLAGIGDGNASTEALAGLDRAVAKGVAVVRASRVGTGLVNRNVEVSDDQHGYVASYDLNPQKARILLQLLLATGVTSATQIQAAFGNGLY</sequence>
<dbReference type="InterPro" id="IPR006034">
    <property type="entry name" value="Asparaginase/glutaminase-like"/>
</dbReference>
<dbReference type="SUPFAM" id="SSF53774">
    <property type="entry name" value="Glutaminase/Asparaginase"/>
    <property type="match status" value="1"/>
</dbReference>
<feature type="binding site" evidence="4">
    <location>
        <position position="118"/>
    </location>
    <ligand>
        <name>substrate</name>
    </ligand>
</feature>
<dbReference type="PIRSF" id="PIRSF001220">
    <property type="entry name" value="L-ASNase_gatD"/>
    <property type="match status" value="1"/>
</dbReference>
<evidence type="ECO:0000256" key="2">
    <source>
        <dbReference type="ARBA" id="ARBA00022801"/>
    </source>
</evidence>
<evidence type="ECO:0000313" key="11">
    <source>
        <dbReference type="Proteomes" id="UP000270034"/>
    </source>
</evidence>
<dbReference type="InterPro" id="IPR040919">
    <property type="entry name" value="Asparaginase_C"/>
</dbReference>
<evidence type="ECO:0000256" key="7">
    <source>
        <dbReference type="RuleBase" id="RU004456"/>
    </source>
</evidence>
<evidence type="ECO:0000259" key="9">
    <source>
        <dbReference type="Pfam" id="PF17763"/>
    </source>
</evidence>
<dbReference type="KEGG" id="aot:AcetOri_orf00811"/>
<dbReference type="PROSITE" id="PS00917">
    <property type="entry name" value="ASN_GLN_ASE_2"/>
    <property type="match status" value="1"/>
</dbReference>
<gene>
    <name evidence="10" type="ORF">AcetOrient_orf00811</name>
</gene>
<dbReference type="InterPro" id="IPR027475">
    <property type="entry name" value="Asparaginase/glutaminase_AS2"/>
</dbReference>
<dbReference type="SMART" id="SM00870">
    <property type="entry name" value="Asparaginase"/>
    <property type="match status" value="1"/>
</dbReference>
<dbReference type="GO" id="GO:0006528">
    <property type="term" value="P:asparagine metabolic process"/>
    <property type="evidence" value="ECO:0007669"/>
    <property type="project" value="InterPro"/>
</dbReference>
<dbReference type="Gene3D" id="3.40.50.1170">
    <property type="entry name" value="L-asparaginase, N-terminal domain"/>
    <property type="match status" value="1"/>
</dbReference>
<organism evidence="10 11">
    <name type="scientific">Acetobacter orientalis</name>
    <dbReference type="NCBI Taxonomy" id="146474"/>
    <lineage>
        <taxon>Bacteria</taxon>
        <taxon>Pseudomonadati</taxon>
        <taxon>Pseudomonadota</taxon>
        <taxon>Alphaproteobacteria</taxon>
        <taxon>Acetobacterales</taxon>
        <taxon>Acetobacteraceae</taxon>
        <taxon>Acetobacter</taxon>
    </lineage>
</organism>
<dbReference type="CDD" id="cd08964">
    <property type="entry name" value="L-asparaginase_II"/>
    <property type="match status" value="1"/>
</dbReference>
<dbReference type="FunFam" id="3.40.50.1170:FF:000001">
    <property type="entry name" value="L-asparaginase 2"/>
    <property type="match status" value="1"/>
</dbReference>
<evidence type="ECO:0000256" key="3">
    <source>
        <dbReference type="PIRSR" id="PIRSR001220-1"/>
    </source>
</evidence>
<dbReference type="InterPro" id="IPR036152">
    <property type="entry name" value="Asp/glu_Ase-like_sf"/>
</dbReference>
<evidence type="ECO:0000256" key="6">
    <source>
        <dbReference type="PROSITE-ProRule" id="PRU10100"/>
    </source>
</evidence>
<evidence type="ECO:0000313" key="10">
    <source>
        <dbReference type="EMBL" id="BBC78911.1"/>
    </source>
</evidence>
<feature type="domain" description="Asparaginase/glutaminase C-terminal" evidence="9">
    <location>
        <begin position="274"/>
        <end position="385"/>
    </location>
</feature>
<dbReference type="InterPro" id="IPR020827">
    <property type="entry name" value="Asparaginase/glutaminase_AS1"/>
</dbReference>
<feature type="active site" evidence="5">
    <location>
        <position position="72"/>
    </location>
</feature>
<evidence type="ECO:0000256" key="1">
    <source>
        <dbReference type="ARBA" id="ARBA00010518"/>
    </source>
</evidence>
<dbReference type="SFLD" id="SFLDS00057">
    <property type="entry name" value="Glutaminase/Asparaginase"/>
    <property type="match status" value="1"/>
</dbReference>
<dbReference type="Pfam" id="PF00710">
    <property type="entry name" value="Asparaginase"/>
    <property type="match status" value="1"/>
</dbReference>
<dbReference type="EMBL" id="AP018515">
    <property type="protein sequence ID" value="BBC78911.1"/>
    <property type="molecule type" value="Genomic_DNA"/>
</dbReference>
<evidence type="ECO:0000259" key="8">
    <source>
        <dbReference type="Pfam" id="PF00710"/>
    </source>
</evidence>
<dbReference type="NCBIfam" id="TIGR00520">
    <property type="entry name" value="asnASE_II"/>
    <property type="match status" value="1"/>
</dbReference>
<name>A0A2Z5ZEB4_9PROT</name>
<dbReference type="InterPro" id="IPR037152">
    <property type="entry name" value="L-asparaginase_N_sf"/>
</dbReference>
<dbReference type="Proteomes" id="UP000270034">
    <property type="component" value="Chromosome"/>
</dbReference>
<proteinExistence type="inferred from homology"/>
<dbReference type="PROSITE" id="PS00144">
    <property type="entry name" value="ASN_GLN_ASE_1"/>
    <property type="match status" value="1"/>
</dbReference>
<dbReference type="Pfam" id="PF17763">
    <property type="entry name" value="Asparaginase_C"/>
    <property type="match status" value="1"/>
</dbReference>
<dbReference type="GO" id="GO:0004067">
    <property type="term" value="F:asparaginase activity"/>
    <property type="evidence" value="ECO:0007669"/>
    <property type="project" value="UniProtKB-UniRule"/>
</dbReference>
<feature type="domain" description="L-asparaginase N-terminal" evidence="8">
    <location>
        <begin position="63"/>
        <end position="254"/>
    </location>
</feature>
<dbReference type="AlphaFoldDB" id="A0A2Z5ZEB4"/>
<dbReference type="InterPro" id="IPR004550">
    <property type="entry name" value="AsnASE_II"/>
</dbReference>
<evidence type="ECO:0000256" key="4">
    <source>
        <dbReference type="PIRSR" id="PIRSR001220-2"/>
    </source>
</evidence>
<protein>
    <submittedName>
        <fullName evidence="10">L-asparaginase</fullName>
    </submittedName>
</protein>
<keyword evidence="2" id="KW-0378">Hydrolase</keyword>